<reference evidence="1 2" key="1">
    <citation type="journal article" date="2019" name="Sci. Rep.">
        <title>Orb-weaving spider Araneus ventricosus genome elucidates the spidroin gene catalogue.</title>
        <authorList>
            <person name="Kono N."/>
            <person name="Nakamura H."/>
            <person name="Ohtoshi R."/>
            <person name="Moran D.A.P."/>
            <person name="Shinohara A."/>
            <person name="Yoshida Y."/>
            <person name="Fujiwara M."/>
            <person name="Mori M."/>
            <person name="Tomita M."/>
            <person name="Arakawa K."/>
        </authorList>
    </citation>
    <scope>NUCLEOTIDE SEQUENCE [LARGE SCALE GENOMIC DNA]</scope>
</reference>
<dbReference type="PANTHER" id="PTHR46409:SF1">
    <property type="entry name" value="HTH PSQ-TYPE DOMAIN-CONTAINING PROTEIN"/>
    <property type="match status" value="1"/>
</dbReference>
<dbReference type="Proteomes" id="UP000499080">
    <property type="component" value="Unassembled WGS sequence"/>
</dbReference>
<proteinExistence type="predicted"/>
<sequence length="153" mass="17759">MTTDSPSQSLYTLSEYLMKVCVPVWFTIKIHHSCKDGSKHVFETIKKSHYLSAEVKAVIDPIIQRNFEGNFIRELGLRRIMAARARKSIGLRKCTIPDFNFEAEDYHELIDWQNWAETEPPLTMGILDEALKQMVVDDVPAEVFHFQNYPCHT</sequence>
<dbReference type="OrthoDB" id="8023395at2759"/>
<organism evidence="1 2">
    <name type="scientific">Araneus ventricosus</name>
    <name type="common">Orbweaver spider</name>
    <name type="synonym">Epeira ventricosa</name>
    <dbReference type="NCBI Taxonomy" id="182803"/>
    <lineage>
        <taxon>Eukaryota</taxon>
        <taxon>Metazoa</taxon>
        <taxon>Ecdysozoa</taxon>
        <taxon>Arthropoda</taxon>
        <taxon>Chelicerata</taxon>
        <taxon>Arachnida</taxon>
        <taxon>Araneae</taxon>
        <taxon>Araneomorphae</taxon>
        <taxon>Entelegynae</taxon>
        <taxon>Araneoidea</taxon>
        <taxon>Araneidae</taxon>
        <taxon>Araneus</taxon>
    </lineage>
</organism>
<dbReference type="AlphaFoldDB" id="A0A4Y2FFA4"/>
<protein>
    <submittedName>
        <fullName evidence="1">Uncharacterized protein</fullName>
    </submittedName>
</protein>
<evidence type="ECO:0000313" key="2">
    <source>
        <dbReference type="Proteomes" id="UP000499080"/>
    </source>
</evidence>
<gene>
    <name evidence="1" type="ORF">AVEN_271058_1</name>
</gene>
<comment type="caution">
    <text evidence="1">The sequence shown here is derived from an EMBL/GenBank/DDBJ whole genome shotgun (WGS) entry which is preliminary data.</text>
</comment>
<dbReference type="EMBL" id="BGPR01000881">
    <property type="protein sequence ID" value="GBM38949.1"/>
    <property type="molecule type" value="Genomic_DNA"/>
</dbReference>
<dbReference type="PANTHER" id="PTHR46409">
    <property type="entry name" value="HTH PSQ-TYPE DOMAIN-CONTAINING PROTEIN"/>
    <property type="match status" value="1"/>
</dbReference>
<keyword evidence="2" id="KW-1185">Reference proteome</keyword>
<evidence type="ECO:0000313" key="1">
    <source>
        <dbReference type="EMBL" id="GBM38949.1"/>
    </source>
</evidence>
<accession>A0A4Y2FFA4</accession>
<name>A0A4Y2FFA4_ARAVE</name>